<evidence type="ECO:0000256" key="2">
    <source>
        <dbReference type="ARBA" id="ARBA00004829"/>
    </source>
</evidence>
<comment type="subcellular location">
    <subcellularLocation>
        <location evidence="1">Membrane</location>
        <topology evidence="1">Multi-pass membrane protein</topology>
    </subcellularLocation>
</comment>
<name>A0ABW3Y143_9FLAO</name>
<feature type="transmembrane region" description="Helical" evidence="8">
    <location>
        <begin position="29"/>
        <end position="47"/>
    </location>
</feature>
<keyword evidence="5 8" id="KW-1133">Transmembrane helix</keyword>
<keyword evidence="11" id="KW-1185">Reference proteome</keyword>
<dbReference type="Pfam" id="PF18916">
    <property type="entry name" value="Lycopene_cyc"/>
    <property type="match status" value="2"/>
</dbReference>
<keyword evidence="6 8" id="KW-0472">Membrane</keyword>
<comment type="caution">
    <text evidence="10">The sequence shown here is derived from an EMBL/GenBank/DDBJ whole genome shotgun (WGS) entry which is preliminary data.</text>
</comment>
<comment type="pathway">
    <text evidence="2">Carotenoid biosynthesis.</text>
</comment>
<dbReference type="EMBL" id="JBHTMY010000002">
    <property type="protein sequence ID" value="MFD1314737.1"/>
    <property type="molecule type" value="Genomic_DNA"/>
</dbReference>
<protein>
    <submittedName>
        <fullName evidence="10">Lycopene cyclase domain-containing protein</fullName>
    </submittedName>
</protein>
<dbReference type="RefSeq" id="WP_377176630.1">
    <property type="nucleotide sequence ID" value="NZ_JBHTMY010000002.1"/>
</dbReference>
<dbReference type="InterPro" id="IPR017825">
    <property type="entry name" value="Lycopene_cyclase_dom"/>
</dbReference>
<keyword evidence="4" id="KW-0125">Carotenoid biosynthesis</keyword>
<feature type="domain" description="Lycopene cyclase" evidence="9">
    <location>
        <begin position="3"/>
        <end position="92"/>
    </location>
</feature>
<evidence type="ECO:0000256" key="5">
    <source>
        <dbReference type="ARBA" id="ARBA00022989"/>
    </source>
</evidence>
<evidence type="ECO:0000256" key="1">
    <source>
        <dbReference type="ARBA" id="ARBA00004141"/>
    </source>
</evidence>
<feature type="transmembrane region" description="Helical" evidence="8">
    <location>
        <begin position="67"/>
        <end position="89"/>
    </location>
</feature>
<feature type="transmembrane region" description="Helical" evidence="8">
    <location>
        <begin position="157"/>
        <end position="175"/>
    </location>
</feature>
<evidence type="ECO:0000256" key="8">
    <source>
        <dbReference type="SAM" id="Phobius"/>
    </source>
</evidence>
<feature type="transmembrane region" description="Helical" evidence="8">
    <location>
        <begin position="6"/>
        <end position="22"/>
    </location>
</feature>
<feature type="domain" description="Lycopene cyclase" evidence="9">
    <location>
        <begin position="128"/>
        <end position="222"/>
    </location>
</feature>
<evidence type="ECO:0000259" key="9">
    <source>
        <dbReference type="Pfam" id="PF18916"/>
    </source>
</evidence>
<gene>
    <name evidence="10" type="ORF">ACFQ39_03840</name>
</gene>
<keyword evidence="3 8" id="KW-0812">Transmembrane</keyword>
<feature type="transmembrane region" description="Helical" evidence="8">
    <location>
        <begin position="133"/>
        <end position="150"/>
    </location>
</feature>
<sequence length="227" mass="26734">MSLYFWINLLSISVPFLVTFHPRIKLHHYWKSLFSAIAVSMIPFIIWDIYFTKQQYWGFNPDYLSQIYILGLPVEEWLFFICIPYACVFTHESILAFNRNISLNEKTTKLITFGLLFFFMVMLILHYDKAYTAVDMIFGIIILSIVYITNLKLLSSYYITFLVMLIPFFIVNGVLTGTGINEEVVWYNNDENLGIRILTIPVEDIAYAFSLLLLNLLLFKKFKQYDV</sequence>
<reference evidence="11" key="1">
    <citation type="journal article" date="2019" name="Int. J. Syst. Evol. Microbiol.">
        <title>The Global Catalogue of Microorganisms (GCM) 10K type strain sequencing project: providing services to taxonomists for standard genome sequencing and annotation.</title>
        <authorList>
            <consortium name="The Broad Institute Genomics Platform"/>
            <consortium name="The Broad Institute Genome Sequencing Center for Infectious Disease"/>
            <person name="Wu L."/>
            <person name="Ma J."/>
        </authorList>
    </citation>
    <scope>NUCLEOTIDE SEQUENCE [LARGE SCALE GENOMIC DNA]</scope>
    <source>
        <strain evidence="11">CCUG 61485</strain>
    </source>
</reference>
<evidence type="ECO:0000256" key="6">
    <source>
        <dbReference type="ARBA" id="ARBA00023136"/>
    </source>
</evidence>
<keyword evidence="7" id="KW-0413">Isomerase</keyword>
<accession>A0ABW3Y143</accession>
<organism evidence="10 11">
    <name type="scientific">Namhaeicola litoreus</name>
    <dbReference type="NCBI Taxonomy" id="1052145"/>
    <lineage>
        <taxon>Bacteria</taxon>
        <taxon>Pseudomonadati</taxon>
        <taxon>Bacteroidota</taxon>
        <taxon>Flavobacteriia</taxon>
        <taxon>Flavobacteriales</taxon>
        <taxon>Flavobacteriaceae</taxon>
        <taxon>Namhaeicola</taxon>
    </lineage>
</organism>
<dbReference type="NCBIfam" id="TIGR03462">
    <property type="entry name" value="CarR_dom_SF"/>
    <property type="match status" value="2"/>
</dbReference>
<evidence type="ECO:0000256" key="7">
    <source>
        <dbReference type="ARBA" id="ARBA00023235"/>
    </source>
</evidence>
<proteinExistence type="predicted"/>
<evidence type="ECO:0000256" key="4">
    <source>
        <dbReference type="ARBA" id="ARBA00022746"/>
    </source>
</evidence>
<evidence type="ECO:0000256" key="3">
    <source>
        <dbReference type="ARBA" id="ARBA00022692"/>
    </source>
</evidence>
<dbReference type="Proteomes" id="UP001597201">
    <property type="component" value="Unassembled WGS sequence"/>
</dbReference>
<feature type="transmembrane region" description="Helical" evidence="8">
    <location>
        <begin position="195"/>
        <end position="219"/>
    </location>
</feature>
<feature type="transmembrane region" description="Helical" evidence="8">
    <location>
        <begin position="110"/>
        <end position="127"/>
    </location>
</feature>
<evidence type="ECO:0000313" key="11">
    <source>
        <dbReference type="Proteomes" id="UP001597201"/>
    </source>
</evidence>
<evidence type="ECO:0000313" key="10">
    <source>
        <dbReference type="EMBL" id="MFD1314737.1"/>
    </source>
</evidence>